<dbReference type="InterPro" id="IPR036390">
    <property type="entry name" value="WH_DNA-bd_sf"/>
</dbReference>
<accession>A0ABU8RLE4</accession>
<comment type="caution">
    <text evidence="2">The sequence shown here is derived from an EMBL/GenBank/DDBJ whole genome shotgun (WGS) entry which is preliminary data.</text>
</comment>
<dbReference type="InterPro" id="IPR000835">
    <property type="entry name" value="HTH_MarR-typ"/>
</dbReference>
<evidence type="ECO:0000313" key="3">
    <source>
        <dbReference type="Proteomes" id="UP001387100"/>
    </source>
</evidence>
<dbReference type="Proteomes" id="UP001387100">
    <property type="component" value="Unassembled WGS sequence"/>
</dbReference>
<dbReference type="Pfam" id="PF01047">
    <property type="entry name" value="MarR"/>
    <property type="match status" value="1"/>
</dbReference>
<dbReference type="SUPFAM" id="SSF46785">
    <property type="entry name" value="Winged helix' DNA-binding domain"/>
    <property type="match status" value="1"/>
</dbReference>
<gene>
    <name evidence="2" type="ORF">WDZ17_11425</name>
</gene>
<keyword evidence="3" id="KW-1185">Reference proteome</keyword>
<dbReference type="RefSeq" id="WP_339575287.1">
    <property type="nucleotide sequence ID" value="NZ_JBBIAA010000013.1"/>
</dbReference>
<dbReference type="InterPro" id="IPR036388">
    <property type="entry name" value="WH-like_DNA-bd_sf"/>
</dbReference>
<dbReference type="SMART" id="SM00347">
    <property type="entry name" value="HTH_MARR"/>
    <property type="match status" value="1"/>
</dbReference>
<dbReference type="PANTHER" id="PTHR39515:SF2">
    <property type="entry name" value="HTH-TYPE TRANSCRIPTIONAL REGULATOR RV0880"/>
    <property type="match status" value="1"/>
</dbReference>
<dbReference type="EMBL" id="JBBIAA010000013">
    <property type="protein sequence ID" value="MEJ5945902.1"/>
    <property type="molecule type" value="Genomic_DNA"/>
</dbReference>
<evidence type="ECO:0000313" key="2">
    <source>
        <dbReference type="EMBL" id="MEJ5945902.1"/>
    </source>
</evidence>
<dbReference type="PANTHER" id="PTHR39515">
    <property type="entry name" value="CONSERVED PROTEIN"/>
    <property type="match status" value="1"/>
</dbReference>
<reference evidence="2 3" key="1">
    <citation type="journal article" date="2017" name="Int. J. Syst. Evol. Microbiol.">
        <title>Pseudokineococcus basanitobsidens sp. nov., isolated from volcanic rock.</title>
        <authorList>
            <person name="Lee D.W."/>
            <person name="Park M.Y."/>
            <person name="Kim J.J."/>
            <person name="Kim B.S."/>
        </authorList>
    </citation>
    <scope>NUCLEOTIDE SEQUENCE [LARGE SCALE GENOMIC DNA]</scope>
    <source>
        <strain evidence="2 3">DSM 103726</strain>
    </source>
</reference>
<dbReference type="Gene3D" id="1.10.10.10">
    <property type="entry name" value="Winged helix-like DNA-binding domain superfamily/Winged helix DNA-binding domain"/>
    <property type="match status" value="1"/>
</dbReference>
<feature type="domain" description="HTH marR-type" evidence="1">
    <location>
        <begin position="18"/>
        <end position="152"/>
    </location>
</feature>
<sequence length="158" mass="16430">MPERTTAIPGPPGAEGGVQDLGVALLVSAARFTRWAGRAADAPMPQALWRALSQLEELGPLRVSALAALDRTSQPTATALVARLVEHGWAVRAPDPEDGRAVLVDVSDAGRRQLHEQRAAAARALAPSLGSLAADERADLARGVAVLDRLVAREAPAG</sequence>
<dbReference type="InterPro" id="IPR052526">
    <property type="entry name" value="HTH-type_Bedaq_tolerance"/>
</dbReference>
<dbReference type="PROSITE" id="PS50995">
    <property type="entry name" value="HTH_MARR_2"/>
    <property type="match status" value="1"/>
</dbReference>
<evidence type="ECO:0000259" key="1">
    <source>
        <dbReference type="PROSITE" id="PS50995"/>
    </source>
</evidence>
<organism evidence="2 3">
    <name type="scientific">Pseudokineococcus basanitobsidens</name>
    <dbReference type="NCBI Taxonomy" id="1926649"/>
    <lineage>
        <taxon>Bacteria</taxon>
        <taxon>Bacillati</taxon>
        <taxon>Actinomycetota</taxon>
        <taxon>Actinomycetes</taxon>
        <taxon>Kineosporiales</taxon>
        <taxon>Kineosporiaceae</taxon>
        <taxon>Pseudokineococcus</taxon>
    </lineage>
</organism>
<proteinExistence type="predicted"/>
<protein>
    <submittedName>
        <fullName evidence="2">MarR family transcriptional regulator</fullName>
    </submittedName>
</protein>
<name>A0ABU8RLE4_9ACTN</name>